<dbReference type="SMART" id="SM00829">
    <property type="entry name" value="PKS_ER"/>
    <property type="match status" value="1"/>
</dbReference>
<dbReference type="InterPro" id="IPR050444">
    <property type="entry name" value="Polyketide_Synthase"/>
</dbReference>
<dbReference type="InterPro" id="IPR013217">
    <property type="entry name" value="Methyltransf_12"/>
</dbReference>
<dbReference type="GO" id="GO:0016740">
    <property type="term" value="F:transferase activity"/>
    <property type="evidence" value="ECO:0007669"/>
    <property type="project" value="UniProtKB-KW"/>
</dbReference>
<evidence type="ECO:0000259" key="4">
    <source>
        <dbReference type="PROSITE" id="PS50075"/>
    </source>
</evidence>
<keyword evidence="2" id="KW-0597">Phosphoprotein</keyword>
<dbReference type="Pfam" id="PF08242">
    <property type="entry name" value="Methyltransf_12"/>
    <property type="match status" value="1"/>
</dbReference>
<dbReference type="InterPro" id="IPR020843">
    <property type="entry name" value="ER"/>
</dbReference>
<dbReference type="SMART" id="SM00823">
    <property type="entry name" value="PKS_PP"/>
    <property type="match status" value="1"/>
</dbReference>
<dbReference type="GO" id="GO:0031177">
    <property type="term" value="F:phosphopantetheine binding"/>
    <property type="evidence" value="ECO:0007669"/>
    <property type="project" value="InterPro"/>
</dbReference>
<dbReference type="CDD" id="cd05195">
    <property type="entry name" value="enoyl_red"/>
    <property type="match status" value="1"/>
</dbReference>
<dbReference type="PANTHER" id="PTHR45681">
    <property type="entry name" value="POLYKETIDE SYNTHASE 44-RELATED"/>
    <property type="match status" value="1"/>
</dbReference>
<name>A0A8J2IL57_FUSEQ</name>
<dbReference type="Pfam" id="PF00550">
    <property type="entry name" value="PP-binding"/>
    <property type="match status" value="1"/>
</dbReference>
<keyword evidence="1" id="KW-0596">Phosphopantetheine</keyword>
<organism evidence="5 6">
    <name type="scientific">Fusarium equiseti</name>
    <name type="common">Fusarium scirpi</name>
    <dbReference type="NCBI Taxonomy" id="61235"/>
    <lineage>
        <taxon>Eukaryota</taxon>
        <taxon>Fungi</taxon>
        <taxon>Dikarya</taxon>
        <taxon>Ascomycota</taxon>
        <taxon>Pezizomycotina</taxon>
        <taxon>Sordariomycetes</taxon>
        <taxon>Hypocreomycetidae</taxon>
        <taxon>Hypocreales</taxon>
        <taxon>Nectriaceae</taxon>
        <taxon>Fusarium</taxon>
        <taxon>Fusarium incarnatum-equiseti species complex</taxon>
    </lineage>
</organism>
<evidence type="ECO:0000256" key="3">
    <source>
        <dbReference type="ARBA" id="ARBA00022679"/>
    </source>
</evidence>
<evidence type="ECO:0000256" key="2">
    <source>
        <dbReference type="ARBA" id="ARBA00022553"/>
    </source>
</evidence>
<feature type="domain" description="Carrier" evidence="4">
    <location>
        <begin position="753"/>
        <end position="830"/>
    </location>
</feature>
<dbReference type="PROSITE" id="PS00012">
    <property type="entry name" value="PHOSPHOPANTETHEINE"/>
    <property type="match status" value="1"/>
</dbReference>
<dbReference type="InterPro" id="IPR013154">
    <property type="entry name" value="ADH-like_N"/>
</dbReference>
<dbReference type="InterPro" id="IPR006162">
    <property type="entry name" value="Ppantetheine_attach_site"/>
</dbReference>
<dbReference type="GO" id="GO:0016491">
    <property type="term" value="F:oxidoreductase activity"/>
    <property type="evidence" value="ECO:0007669"/>
    <property type="project" value="InterPro"/>
</dbReference>
<sequence>MKFLEPRERHFAKFRAWVTNKRSSSALRRTKIDELTSKLLNTDQKATAVGIRRILDNYAEIFTGEKIVLDLLLQDGILAQIYDVSTFDYSRFFTILSHTRPTLRILEIGAGTGATTETILRTLTTGRNTPAYDVYTFTDISPGFFPAAQERFAYAPNMEFKVLDVSQDPGDQGFQENSYNVIIAANVIHATPSLHNTLVNMRSLLKPDGLLAGRLGEDDGRPDQPFVSVSRWDQELKDAGYSGVDVPVYDLEEPYRHGAAIVASKILPLNVSRTPITLLTDYPEEHPACTVAAALEAQEWVVTMCQLGGITPAHQDIISCLDLEDAFFQDISQQSFRTFQDFASTSAQTLGVARRLRTELELNFYTLECNSHQTDLGNLVTSVFERILKDSANNVLEPDREYLVHSDAVCVGRFHPFLLAEDVPETSRDEVMRRRLTIDKPGILSTLSWKAVKIPPEIAANHVEIEVRSSGLNFHDVMAIKLISSDKKYVPLGAELSGTVVRVGSGVNRLAVGDRVMAVCQYGAFATHVTFPEDLVRKVPEGMSFEEAATFQGCFVTVIHALLDVARMKKGSSVLVHSACGGVGLAALQVVKMMQGEGNYHAGRTFIEAFCQYRHSLGLPASVLSIGLNEDVGYVAERPAVLRDLKRRGLYGLGEKGYSECVEASLRHSAPEQTSTELAAWKNHGHVAIGLRSNLQFDDLKNAAEWARDRRMGTFHNFSTEIASTTRVESSRLKTFLGILTDGDEASILADAVSTDFPAFGIGTKINDLLLEPDVCIDTRMKLVEMGLDSLTTIELRRWFRQALGLQLSVLEMMGAASLRQVGEMVATRLGDKVASSKVI</sequence>
<protein>
    <recommendedName>
        <fullName evidence="4">Carrier domain-containing protein</fullName>
    </recommendedName>
</protein>
<evidence type="ECO:0000256" key="1">
    <source>
        <dbReference type="ARBA" id="ARBA00022450"/>
    </source>
</evidence>
<dbReference type="PANTHER" id="PTHR45681:SF6">
    <property type="entry name" value="POLYKETIDE SYNTHASE 37"/>
    <property type="match status" value="1"/>
</dbReference>
<gene>
    <name evidence="5" type="ORF">FEQUK3_LOCUS5158</name>
</gene>
<dbReference type="AlphaFoldDB" id="A0A8J2IL57"/>
<dbReference type="PROSITE" id="PS50075">
    <property type="entry name" value="CARRIER"/>
    <property type="match status" value="1"/>
</dbReference>
<dbReference type="EMBL" id="CAJSTJ010000129">
    <property type="protein sequence ID" value="CAG7559455.1"/>
    <property type="molecule type" value="Genomic_DNA"/>
</dbReference>
<dbReference type="InterPro" id="IPR020806">
    <property type="entry name" value="PKS_PP-bd"/>
</dbReference>
<dbReference type="Pfam" id="PF08240">
    <property type="entry name" value="ADH_N"/>
    <property type="match status" value="1"/>
</dbReference>
<comment type="caution">
    <text evidence="5">The sequence shown here is derived from an EMBL/GenBank/DDBJ whole genome shotgun (WGS) entry which is preliminary data.</text>
</comment>
<dbReference type="CDD" id="cd02440">
    <property type="entry name" value="AdoMet_MTases"/>
    <property type="match status" value="1"/>
</dbReference>
<dbReference type="InterPro" id="IPR009081">
    <property type="entry name" value="PP-bd_ACP"/>
</dbReference>
<reference evidence="5" key="1">
    <citation type="submission" date="2021-05" db="EMBL/GenBank/DDBJ databases">
        <authorList>
            <person name="Khan N."/>
        </authorList>
    </citation>
    <scope>NUCLEOTIDE SEQUENCE</scope>
</reference>
<evidence type="ECO:0000313" key="6">
    <source>
        <dbReference type="Proteomes" id="UP000693738"/>
    </source>
</evidence>
<keyword evidence="3" id="KW-0808">Transferase</keyword>
<evidence type="ECO:0000313" key="5">
    <source>
        <dbReference type="EMBL" id="CAG7559455.1"/>
    </source>
</evidence>
<proteinExistence type="predicted"/>
<accession>A0A8J2IL57</accession>
<dbReference type="Proteomes" id="UP000693738">
    <property type="component" value="Unassembled WGS sequence"/>
</dbReference>